<reference evidence="1 2" key="1">
    <citation type="submission" date="2015-01" db="EMBL/GenBank/DDBJ databases">
        <title>Evolution of Trichinella species and genotypes.</title>
        <authorList>
            <person name="Korhonen P.K."/>
            <person name="Edoardo P."/>
            <person name="Giuseppe L.R."/>
            <person name="Gasser R.B."/>
        </authorList>
    </citation>
    <scope>NUCLEOTIDE SEQUENCE [LARGE SCALE GENOMIC DNA]</scope>
    <source>
        <strain evidence="1">ISS37</strain>
    </source>
</reference>
<sequence length="117" mass="13272">LIELPMESNNPGEEFLAAVLSKLRLSQSVLINTTNRPQGSYNKNHAIVLSIDQVILTYENLVELAALACHERCQRMKTSVIEDIKLPHWIVHRFMKNLNLICLRSSTSIYSAIVSRP</sequence>
<evidence type="ECO:0000313" key="1">
    <source>
        <dbReference type="EMBL" id="KRX21358.1"/>
    </source>
</evidence>
<proteinExistence type="predicted"/>
<dbReference type="OrthoDB" id="5938032at2759"/>
<feature type="non-terminal residue" evidence="1">
    <location>
        <position position="1"/>
    </location>
</feature>
<feature type="non-terminal residue" evidence="1">
    <location>
        <position position="117"/>
    </location>
</feature>
<gene>
    <name evidence="1" type="ORF">T07_9002</name>
</gene>
<protein>
    <submittedName>
        <fullName evidence="1">Uncharacterized protein</fullName>
    </submittedName>
</protein>
<name>A0A0V0S3N7_9BILA</name>
<organism evidence="1 2">
    <name type="scientific">Trichinella nelsoni</name>
    <dbReference type="NCBI Taxonomy" id="6336"/>
    <lineage>
        <taxon>Eukaryota</taxon>
        <taxon>Metazoa</taxon>
        <taxon>Ecdysozoa</taxon>
        <taxon>Nematoda</taxon>
        <taxon>Enoplea</taxon>
        <taxon>Dorylaimia</taxon>
        <taxon>Trichinellida</taxon>
        <taxon>Trichinellidae</taxon>
        <taxon>Trichinella</taxon>
    </lineage>
</organism>
<dbReference type="AlphaFoldDB" id="A0A0V0S3N7"/>
<evidence type="ECO:0000313" key="2">
    <source>
        <dbReference type="Proteomes" id="UP000054630"/>
    </source>
</evidence>
<keyword evidence="2" id="KW-1185">Reference proteome</keyword>
<dbReference type="Proteomes" id="UP000054630">
    <property type="component" value="Unassembled WGS sequence"/>
</dbReference>
<dbReference type="EMBL" id="JYDL01000040">
    <property type="protein sequence ID" value="KRX21358.1"/>
    <property type="molecule type" value="Genomic_DNA"/>
</dbReference>
<comment type="caution">
    <text evidence="1">The sequence shown here is derived from an EMBL/GenBank/DDBJ whole genome shotgun (WGS) entry which is preliminary data.</text>
</comment>
<accession>A0A0V0S3N7</accession>